<dbReference type="SUPFAM" id="SSF51569">
    <property type="entry name" value="Aldolase"/>
    <property type="match status" value="1"/>
</dbReference>
<dbReference type="Proteomes" id="UP001212421">
    <property type="component" value="Chromosome"/>
</dbReference>
<dbReference type="NCBIfam" id="TIGR01520">
    <property type="entry name" value="FruBisAldo_II_A"/>
    <property type="match status" value="1"/>
</dbReference>
<evidence type="ECO:0000256" key="3">
    <source>
        <dbReference type="ARBA" id="ARBA00004714"/>
    </source>
</evidence>
<evidence type="ECO:0000256" key="1">
    <source>
        <dbReference type="ARBA" id="ARBA00000441"/>
    </source>
</evidence>
<dbReference type="PROSITE" id="PS00602">
    <property type="entry name" value="ALDOLASE_CLASS_II_1"/>
    <property type="match status" value="1"/>
</dbReference>
<feature type="region of interest" description="Disordered" evidence="12">
    <location>
        <begin position="359"/>
        <end position="384"/>
    </location>
</feature>
<keyword evidence="9 11" id="KW-0324">Glycolysis</keyword>
<dbReference type="NCBIfam" id="NF006628">
    <property type="entry name" value="PRK09197.1"/>
    <property type="match status" value="1"/>
</dbReference>
<evidence type="ECO:0000256" key="12">
    <source>
        <dbReference type="SAM" id="MobiDB-lite"/>
    </source>
</evidence>
<dbReference type="InterPro" id="IPR000771">
    <property type="entry name" value="FBA_II"/>
</dbReference>
<evidence type="ECO:0000256" key="4">
    <source>
        <dbReference type="ARBA" id="ARBA00005812"/>
    </source>
</evidence>
<sequence length="384" mass="41003">MPIATPDQYAEMLAKAKTEGFAYPAFNVSSSQSINAVLQGLTEAGSDGIIQVTTGGADYFAGHTVKNRAAGALAMARFVQSVADNYPVTVALHTDHCPKGALDDFVLPLIAASEAEVKAGRNPIFQSHMWDGSAIPLAENLVIAKDILKRTKNINAILEVEIGAVGGEEDGVEGDINENLYTTLDDASAMVDALGLGENGRYMAALTFGNVHGVYKPGNVKLRPELLKEIQDGLAAKYGTGVKPLNLVFHGGSGSTAAEIAEAVANGVVKMNIDTDTQYAFTRAVAGYMLKNYDGVLKIDGEVGNKKLYDPRAWGKVAETAMAARVVEATQQARLRRTLGELVSDPIKSRTKPGWILLNSPRRAPVPPSTSEWNGPRAQRQRPR</sequence>
<evidence type="ECO:0000313" key="14">
    <source>
        <dbReference type="Proteomes" id="UP001212421"/>
    </source>
</evidence>
<dbReference type="PROSITE" id="PS00806">
    <property type="entry name" value="ALDOLASE_CLASS_II_2"/>
    <property type="match status" value="1"/>
</dbReference>
<dbReference type="EC" id="4.1.2.13" evidence="5 11"/>
<evidence type="ECO:0000313" key="13">
    <source>
        <dbReference type="EMBL" id="WBM79682.1"/>
    </source>
</evidence>
<keyword evidence="10 11" id="KW-0456">Lyase</keyword>
<evidence type="ECO:0000256" key="7">
    <source>
        <dbReference type="ARBA" id="ARBA00022723"/>
    </source>
</evidence>
<evidence type="ECO:0000256" key="11">
    <source>
        <dbReference type="RuleBase" id="RU366023"/>
    </source>
</evidence>
<dbReference type="GO" id="GO:0004332">
    <property type="term" value="F:fructose-bisphosphate aldolase activity"/>
    <property type="evidence" value="ECO:0007669"/>
    <property type="project" value="UniProtKB-EC"/>
</dbReference>
<dbReference type="InterPro" id="IPR006411">
    <property type="entry name" value="Fruct_bisP_bact"/>
</dbReference>
<keyword evidence="7 11" id="KW-0479">Metal-binding</keyword>
<evidence type="ECO:0000256" key="9">
    <source>
        <dbReference type="ARBA" id="ARBA00023152"/>
    </source>
</evidence>
<keyword evidence="14" id="KW-1185">Reference proteome</keyword>
<gene>
    <name evidence="13" type="primary">fbaA</name>
    <name evidence="13" type="ORF">KIV56_15735</name>
</gene>
<evidence type="ECO:0000256" key="10">
    <source>
        <dbReference type="ARBA" id="ARBA00023239"/>
    </source>
</evidence>
<evidence type="ECO:0000256" key="5">
    <source>
        <dbReference type="ARBA" id="ARBA00013068"/>
    </source>
</evidence>
<comment type="pathway">
    <text evidence="3 11">Carbohydrate degradation; glycolysis; D-glyceraldehyde 3-phosphate and glycerone phosphate from D-glucose: step 4/4.</text>
</comment>
<proteinExistence type="inferred from homology"/>
<dbReference type="Pfam" id="PF01116">
    <property type="entry name" value="F_bP_aldolase"/>
    <property type="match status" value="1"/>
</dbReference>
<comment type="catalytic activity">
    <reaction evidence="1 11">
        <text>beta-D-fructose 1,6-bisphosphate = D-glyceraldehyde 3-phosphate + dihydroxyacetone phosphate</text>
        <dbReference type="Rhea" id="RHEA:14729"/>
        <dbReference type="ChEBI" id="CHEBI:32966"/>
        <dbReference type="ChEBI" id="CHEBI:57642"/>
        <dbReference type="ChEBI" id="CHEBI:59776"/>
        <dbReference type="EC" id="4.1.2.13"/>
    </reaction>
</comment>
<organism evidence="13 14">
    <name type="scientific">Cryobacterium breve</name>
    <dbReference type="NCBI Taxonomy" id="1259258"/>
    <lineage>
        <taxon>Bacteria</taxon>
        <taxon>Bacillati</taxon>
        <taxon>Actinomycetota</taxon>
        <taxon>Actinomycetes</taxon>
        <taxon>Micrococcales</taxon>
        <taxon>Microbacteriaceae</taxon>
        <taxon>Cryobacterium</taxon>
    </lineage>
</organism>
<evidence type="ECO:0000256" key="2">
    <source>
        <dbReference type="ARBA" id="ARBA00002181"/>
    </source>
</evidence>
<dbReference type="Gene3D" id="3.20.20.70">
    <property type="entry name" value="Aldolase class I"/>
    <property type="match status" value="1"/>
</dbReference>
<name>A0ABY7NAZ1_9MICO</name>
<dbReference type="EMBL" id="CP075584">
    <property type="protein sequence ID" value="WBM79682.1"/>
    <property type="molecule type" value="Genomic_DNA"/>
</dbReference>
<dbReference type="PANTHER" id="PTHR30559">
    <property type="entry name" value="FRUCTOSE-BISPHOSPHATE ALDOLASE CLASS 2"/>
    <property type="match status" value="1"/>
</dbReference>
<comment type="function">
    <text evidence="2 11">Catalyzes the aldol condensation of dihydroxyacetone phosphate (DHAP or glycerone-phosphate) with glyceraldehyde 3-phosphate (G3P) to form fructose 1,6-bisphosphate (FBP) in gluconeogenesis and the reverse reaction in glycolysis.</text>
</comment>
<protein>
    <recommendedName>
        <fullName evidence="6 11">Fructose-bisphosphate aldolase</fullName>
        <shortName evidence="11">FBP aldolase</shortName>
        <ecNumber evidence="5 11">4.1.2.13</ecNumber>
    </recommendedName>
</protein>
<evidence type="ECO:0000256" key="6">
    <source>
        <dbReference type="ARBA" id="ARBA00013779"/>
    </source>
</evidence>
<keyword evidence="8 11" id="KW-0862">Zinc</keyword>
<dbReference type="NCBIfam" id="TIGR00167">
    <property type="entry name" value="cbbA"/>
    <property type="match status" value="1"/>
</dbReference>
<reference evidence="13 14" key="1">
    <citation type="submission" date="2021-05" db="EMBL/GenBank/DDBJ databases">
        <authorList>
            <person name="Kumar R."/>
            <person name="Kumar A."/>
            <person name="Mukhia S."/>
        </authorList>
    </citation>
    <scope>NUCLEOTIDE SEQUENCE [LARGE SCALE GENOMIC DNA]</scope>
    <source>
        <strain evidence="13 14">ERMR7:08</strain>
    </source>
</reference>
<accession>A0ABY7NAZ1</accession>
<comment type="cofactor">
    <cofactor evidence="11">
        <name>Zn(2+)</name>
        <dbReference type="ChEBI" id="CHEBI:29105"/>
    </cofactor>
    <text evidence="11">Binds 2 Zn(2+) ions per subunit. One is catalytic and the other provides a structural contribution.</text>
</comment>
<dbReference type="InterPro" id="IPR013785">
    <property type="entry name" value="Aldolase_TIM"/>
</dbReference>
<comment type="similarity">
    <text evidence="4 11">Belongs to the class II fructose-bisphosphate aldolase family.</text>
</comment>
<dbReference type="PANTHER" id="PTHR30559:SF0">
    <property type="entry name" value="FRUCTOSE-BISPHOSPHATE ALDOLASE"/>
    <property type="match status" value="1"/>
</dbReference>
<dbReference type="PIRSF" id="PIRSF001359">
    <property type="entry name" value="F_bP_aldolase_II"/>
    <property type="match status" value="1"/>
</dbReference>
<evidence type="ECO:0000256" key="8">
    <source>
        <dbReference type="ARBA" id="ARBA00022833"/>
    </source>
</evidence>